<accession>A0A0B7G1K9</accession>
<dbReference type="EMBL" id="LN679166">
    <property type="protein sequence ID" value="CEL62352.1"/>
    <property type="molecule type" value="Genomic_DNA"/>
</dbReference>
<dbReference type="Gene3D" id="3.30.70.270">
    <property type="match status" value="2"/>
</dbReference>
<feature type="domain" description="Reverse transcriptase" evidence="2">
    <location>
        <begin position="148"/>
        <end position="327"/>
    </location>
</feature>
<dbReference type="PROSITE" id="PS50878">
    <property type="entry name" value="RT_POL"/>
    <property type="match status" value="1"/>
</dbReference>
<evidence type="ECO:0000313" key="3">
    <source>
        <dbReference type="EMBL" id="CEL62352.1"/>
    </source>
</evidence>
<dbReference type="STRING" id="1108050.A0A0B7G1K9"/>
<reference evidence="3 4" key="1">
    <citation type="submission" date="2014-11" db="EMBL/GenBank/DDBJ databases">
        <authorList>
            <person name="Wibberg Daniel"/>
        </authorList>
    </citation>
    <scope>NUCLEOTIDE SEQUENCE [LARGE SCALE GENOMIC DNA]</scope>
    <source>
        <strain evidence="3">Rhizoctonia solani AG1-IB 7/3/14</strain>
    </source>
</reference>
<name>A0A0B7G1K9_THACB</name>
<dbReference type="AlphaFoldDB" id="A0A0B7G1K9"/>
<dbReference type="PANTHER" id="PTHR37984:SF5">
    <property type="entry name" value="PROTEIN NYNRIN-LIKE"/>
    <property type="match status" value="1"/>
</dbReference>
<dbReference type="PANTHER" id="PTHR37984">
    <property type="entry name" value="PROTEIN CBG26694"/>
    <property type="match status" value="1"/>
</dbReference>
<keyword evidence="1" id="KW-0511">Multifunctional enzyme</keyword>
<evidence type="ECO:0000259" key="2">
    <source>
        <dbReference type="PROSITE" id="PS50878"/>
    </source>
</evidence>
<dbReference type="FunFam" id="3.30.70.270:FF:000020">
    <property type="entry name" value="Transposon Tf2-6 polyprotein-like Protein"/>
    <property type="match status" value="1"/>
</dbReference>
<protein>
    <recommendedName>
        <fullName evidence="2">Reverse transcriptase domain-containing protein</fullName>
    </recommendedName>
</protein>
<evidence type="ECO:0000313" key="4">
    <source>
        <dbReference type="Proteomes" id="UP000059188"/>
    </source>
</evidence>
<gene>
    <name evidence="3" type="ORF">RSOLAG1IB_10405</name>
</gene>
<dbReference type="Pfam" id="PF17919">
    <property type="entry name" value="RT_RNaseH_2"/>
    <property type="match status" value="1"/>
</dbReference>
<keyword evidence="4" id="KW-1185">Reference proteome</keyword>
<dbReference type="InterPro" id="IPR043128">
    <property type="entry name" value="Rev_trsase/Diguanyl_cyclase"/>
</dbReference>
<dbReference type="GO" id="GO:0003824">
    <property type="term" value="F:catalytic activity"/>
    <property type="evidence" value="ECO:0007669"/>
    <property type="project" value="UniProtKB-KW"/>
</dbReference>
<proteinExistence type="predicted"/>
<dbReference type="Proteomes" id="UP000059188">
    <property type="component" value="Unassembled WGS sequence"/>
</dbReference>
<dbReference type="CDD" id="cd01647">
    <property type="entry name" value="RT_LTR"/>
    <property type="match status" value="1"/>
</dbReference>
<evidence type="ECO:0000256" key="1">
    <source>
        <dbReference type="ARBA" id="ARBA00023268"/>
    </source>
</evidence>
<dbReference type="InterPro" id="IPR000477">
    <property type="entry name" value="RT_dom"/>
</dbReference>
<sequence length="468" mass="53403">MLNGSNPKQGKIWKKATLTFHFDGHLMTHDFLISPIGNHSAILGIKWLENKSPEINWSTWQLSLPIASPKTVAIAQEEEADDSPLAGILEQYHVYSKVFGEEEFNKLPPHQHYDIGIELMDNGPLNSPLYSMTGTKSITLKEWLDAELKAGKIRPSKSSISSPVMFVSKKDGSRRLVVDYRCLNNQTKKNVYPLPRPDNLMSKLCRAKIFTKLDLRWGYNNIQVKEGDEWKMAFHTKYGLFKSLVMTFGLTNAPAAFQYFMNNLFQDLLDVYVIIYLDNILIFSKNKVEHEFHVHKVLQQLETAQLFCKGSKCKFHRTKVEYLGIIVCNQGFSLDKLKIQAVQEWPVPTTVKQVQLFLGFANFLQQFVANFSHMAQPLHNLVKKETTWKWSEREQLAFQGLKEAITKATVLAHADPDKDYFLETDTSGAALGSILSQQQEDGRLHPIGFLLESFKGPKSITIPTTKNY</sequence>
<dbReference type="Pfam" id="PF00078">
    <property type="entry name" value="RVT_1"/>
    <property type="match status" value="1"/>
</dbReference>
<dbReference type="Gene3D" id="3.10.10.10">
    <property type="entry name" value="HIV Type 1 Reverse Transcriptase, subunit A, domain 1"/>
    <property type="match status" value="1"/>
</dbReference>
<dbReference type="InterPro" id="IPR041577">
    <property type="entry name" value="RT_RNaseH_2"/>
</dbReference>
<dbReference type="InterPro" id="IPR050951">
    <property type="entry name" value="Retrovirus_Pol_polyprotein"/>
</dbReference>
<dbReference type="SUPFAM" id="SSF56672">
    <property type="entry name" value="DNA/RNA polymerases"/>
    <property type="match status" value="1"/>
</dbReference>
<organism evidence="3 4">
    <name type="scientific">Thanatephorus cucumeris (strain AG1-IB / isolate 7/3/14)</name>
    <name type="common">Lettuce bottom rot fungus</name>
    <name type="synonym">Rhizoctonia solani</name>
    <dbReference type="NCBI Taxonomy" id="1108050"/>
    <lineage>
        <taxon>Eukaryota</taxon>
        <taxon>Fungi</taxon>
        <taxon>Dikarya</taxon>
        <taxon>Basidiomycota</taxon>
        <taxon>Agaricomycotina</taxon>
        <taxon>Agaricomycetes</taxon>
        <taxon>Cantharellales</taxon>
        <taxon>Ceratobasidiaceae</taxon>
        <taxon>Rhizoctonia</taxon>
        <taxon>Rhizoctonia solani AG-1</taxon>
    </lineage>
</organism>
<dbReference type="InterPro" id="IPR043502">
    <property type="entry name" value="DNA/RNA_pol_sf"/>
</dbReference>